<reference evidence="3 4" key="1">
    <citation type="submission" date="2014-04" db="EMBL/GenBank/DDBJ databases">
        <title>Draft genome sequence of Photobacterium halotolerans S2753: a solonamide, ngercheumicin and holomycin producer.</title>
        <authorList>
            <person name="Machado H.R."/>
            <person name="Gram L."/>
        </authorList>
    </citation>
    <scope>NUCLEOTIDE SEQUENCE [LARGE SCALE GENOMIC DNA]</scope>
    <source>
        <strain evidence="3 4">S2753</strain>
    </source>
</reference>
<dbReference type="RefSeq" id="WP_036753607.1">
    <property type="nucleotide sequence ID" value="NZ_JAGSGC010000004.1"/>
</dbReference>
<organism evidence="3 4">
    <name type="scientific">Photobacterium galatheae</name>
    <dbReference type="NCBI Taxonomy" id="1654360"/>
    <lineage>
        <taxon>Bacteria</taxon>
        <taxon>Pseudomonadati</taxon>
        <taxon>Pseudomonadota</taxon>
        <taxon>Gammaproteobacteria</taxon>
        <taxon>Vibrionales</taxon>
        <taxon>Vibrionaceae</taxon>
        <taxon>Photobacterium</taxon>
    </lineage>
</organism>
<gene>
    <name evidence="3" type="ORF">EA58_13755</name>
</gene>
<dbReference type="GO" id="GO:0008236">
    <property type="term" value="F:serine-type peptidase activity"/>
    <property type="evidence" value="ECO:0007669"/>
    <property type="project" value="InterPro"/>
</dbReference>
<evidence type="ECO:0000256" key="1">
    <source>
        <dbReference type="SAM" id="SignalP"/>
    </source>
</evidence>
<dbReference type="EMBL" id="JMIB01000027">
    <property type="protein sequence ID" value="KDM90821.1"/>
    <property type="molecule type" value="Genomic_DNA"/>
</dbReference>
<dbReference type="GO" id="GO:0006508">
    <property type="term" value="P:proteolysis"/>
    <property type="evidence" value="ECO:0007669"/>
    <property type="project" value="InterPro"/>
</dbReference>
<keyword evidence="1" id="KW-0732">Signal</keyword>
<accession>A0A066RNZ0</accession>
<proteinExistence type="predicted"/>
<dbReference type="Proteomes" id="UP000027192">
    <property type="component" value="Unassembled WGS sequence"/>
</dbReference>
<evidence type="ECO:0000259" key="2">
    <source>
        <dbReference type="Pfam" id="PF03572"/>
    </source>
</evidence>
<dbReference type="Gene3D" id="3.90.226.10">
    <property type="entry name" value="2-enoyl-CoA Hydratase, Chain A, domain 1"/>
    <property type="match status" value="1"/>
</dbReference>
<dbReference type="OrthoDB" id="9812068at2"/>
<name>A0A066RNZ0_9GAMM</name>
<dbReference type="Pfam" id="PF03572">
    <property type="entry name" value="Peptidase_S41"/>
    <property type="match status" value="1"/>
</dbReference>
<feature type="signal peptide" evidence="1">
    <location>
        <begin position="1"/>
        <end position="25"/>
    </location>
</feature>
<sequence>MPTLFKKIQGALCSVCFFLPVQSYAINDSLSPSVAGNSEFNIVTNAPVEFETYIVRYATHFPTSNFEKTLDIAKGSVRRFCQEFNLKGNSCLTEIGALSIEGLIQLTAHLKKGLSDESSLSINDVDLLLLKVAIKRTDDPYTIMLRKDADVTGTPSNEQSEKSELSEDGLRLKITNFDSDNGCVAESLLSHPEKIRSLDLRDNHGGDLECTIKILSGFLPKGRHHIATLFTMDGEEALWVEGSLDDNELKKRSLFVNKHTASSAEIFAHNLIENGWDVDGLPMKGKRSIQAKFDTPYGSYMLTIGKFEINNSSK</sequence>
<dbReference type="InterPro" id="IPR029045">
    <property type="entry name" value="ClpP/crotonase-like_dom_sf"/>
</dbReference>
<dbReference type="InterPro" id="IPR005151">
    <property type="entry name" value="Tail-specific_protease"/>
</dbReference>
<dbReference type="STRING" id="1654360.EA58_13755"/>
<dbReference type="AlphaFoldDB" id="A0A066RNZ0"/>
<feature type="domain" description="Tail specific protease" evidence="2">
    <location>
        <begin position="198"/>
        <end position="307"/>
    </location>
</feature>
<keyword evidence="4" id="KW-1185">Reference proteome</keyword>
<dbReference type="SUPFAM" id="SSF52096">
    <property type="entry name" value="ClpP/crotonase"/>
    <property type="match status" value="1"/>
</dbReference>
<comment type="caution">
    <text evidence="3">The sequence shown here is derived from an EMBL/GenBank/DDBJ whole genome shotgun (WGS) entry which is preliminary data.</text>
</comment>
<evidence type="ECO:0000313" key="4">
    <source>
        <dbReference type="Proteomes" id="UP000027192"/>
    </source>
</evidence>
<evidence type="ECO:0000313" key="3">
    <source>
        <dbReference type="EMBL" id="KDM90821.1"/>
    </source>
</evidence>
<feature type="chain" id="PRO_5001625948" description="Tail specific protease domain-containing protein" evidence="1">
    <location>
        <begin position="26"/>
        <end position="314"/>
    </location>
</feature>
<protein>
    <recommendedName>
        <fullName evidence="2">Tail specific protease domain-containing protein</fullName>
    </recommendedName>
</protein>